<protein>
    <submittedName>
        <fullName evidence="2">Uncharacterized protein</fullName>
    </submittedName>
</protein>
<evidence type="ECO:0000313" key="3">
    <source>
        <dbReference type="Proteomes" id="UP000007015"/>
    </source>
</evidence>
<sequence>MDCSSSYSEPSDQPESDSLPLTPRSGPWASPPHGAAGHGAQSVAWAARAKPAKEVATAWTPRPIGGPSSHHSGSTPVSILQPFANLGPKLNEVAMFEYDDSDNDKSYFLRFSGQMSRCCSVVTASMS</sequence>
<reference evidence="2 3" key="1">
    <citation type="journal article" date="2005" name="PLoS Biol.">
        <title>The genomes of Oryza sativa: a history of duplications.</title>
        <authorList>
            <person name="Yu J."/>
            <person name="Wang J."/>
            <person name="Lin W."/>
            <person name="Li S."/>
            <person name="Li H."/>
            <person name="Zhou J."/>
            <person name="Ni P."/>
            <person name="Dong W."/>
            <person name="Hu S."/>
            <person name="Zeng C."/>
            <person name="Zhang J."/>
            <person name="Zhang Y."/>
            <person name="Li R."/>
            <person name="Xu Z."/>
            <person name="Li S."/>
            <person name="Li X."/>
            <person name="Zheng H."/>
            <person name="Cong L."/>
            <person name="Lin L."/>
            <person name="Yin J."/>
            <person name="Geng J."/>
            <person name="Li G."/>
            <person name="Shi J."/>
            <person name="Liu J."/>
            <person name="Lv H."/>
            <person name="Li J."/>
            <person name="Wang J."/>
            <person name="Deng Y."/>
            <person name="Ran L."/>
            <person name="Shi X."/>
            <person name="Wang X."/>
            <person name="Wu Q."/>
            <person name="Li C."/>
            <person name="Ren X."/>
            <person name="Wang J."/>
            <person name="Wang X."/>
            <person name="Li D."/>
            <person name="Liu D."/>
            <person name="Zhang X."/>
            <person name="Ji Z."/>
            <person name="Zhao W."/>
            <person name="Sun Y."/>
            <person name="Zhang Z."/>
            <person name="Bao J."/>
            <person name="Han Y."/>
            <person name="Dong L."/>
            <person name="Ji J."/>
            <person name="Chen P."/>
            <person name="Wu S."/>
            <person name="Liu J."/>
            <person name="Xiao Y."/>
            <person name="Bu D."/>
            <person name="Tan J."/>
            <person name="Yang L."/>
            <person name="Ye C."/>
            <person name="Zhang J."/>
            <person name="Xu J."/>
            <person name="Zhou Y."/>
            <person name="Yu Y."/>
            <person name="Zhang B."/>
            <person name="Zhuang S."/>
            <person name="Wei H."/>
            <person name="Liu B."/>
            <person name="Lei M."/>
            <person name="Yu H."/>
            <person name="Li Y."/>
            <person name="Xu H."/>
            <person name="Wei S."/>
            <person name="He X."/>
            <person name="Fang L."/>
            <person name="Zhang Z."/>
            <person name="Zhang Y."/>
            <person name="Huang X."/>
            <person name="Su Z."/>
            <person name="Tong W."/>
            <person name="Li J."/>
            <person name="Tong Z."/>
            <person name="Li S."/>
            <person name="Ye J."/>
            <person name="Wang L."/>
            <person name="Fang L."/>
            <person name="Lei T."/>
            <person name="Chen C."/>
            <person name="Chen H."/>
            <person name="Xu Z."/>
            <person name="Li H."/>
            <person name="Huang H."/>
            <person name="Zhang F."/>
            <person name="Xu H."/>
            <person name="Li N."/>
            <person name="Zhao C."/>
            <person name="Li S."/>
            <person name="Dong L."/>
            <person name="Huang Y."/>
            <person name="Li L."/>
            <person name="Xi Y."/>
            <person name="Qi Q."/>
            <person name="Li W."/>
            <person name="Zhang B."/>
            <person name="Hu W."/>
            <person name="Zhang Y."/>
            <person name="Tian X."/>
            <person name="Jiao Y."/>
            <person name="Liang X."/>
            <person name="Jin J."/>
            <person name="Gao L."/>
            <person name="Zheng W."/>
            <person name="Hao B."/>
            <person name="Liu S."/>
            <person name="Wang W."/>
            <person name="Yuan L."/>
            <person name="Cao M."/>
            <person name="McDermott J."/>
            <person name="Samudrala R."/>
            <person name="Wang J."/>
            <person name="Wong G.K."/>
            <person name="Yang H."/>
        </authorList>
    </citation>
    <scope>NUCLEOTIDE SEQUENCE [LARGE SCALE GENOMIC DNA]</scope>
    <source>
        <strain evidence="3">cv. 93-11</strain>
    </source>
</reference>
<name>B8BL03_ORYSI</name>
<dbReference type="Gramene" id="BGIOSGA035428-TA">
    <property type="protein sequence ID" value="BGIOSGA035428-PA"/>
    <property type="gene ID" value="BGIOSGA035428"/>
</dbReference>
<organism evidence="2 3">
    <name type="scientific">Oryza sativa subsp. indica</name>
    <name type="common">Rice</name>
    <dbReference type="NCBI Taxonomy" id="39946"/>
    <lineage>
        <taxon>Eukaryota</taxon>
        <taxon>Viridiplantae</taxon>
        <taxon>Streptophyta</taxon>
        <taxon>Embryophyta</taxon>
        <taxon>Tracheophyta</taxon>
        <taxon>Spermatophyta</taxon>
        <taxon>Magnoliopsida</taxon>
        <taxon>Liliopsida</taxon>
        <taxon>Poales</taxon>
        <taxon>Poaceae</taxon>
        <taxon>BOP clade</taxon>
        <taxon>Oryzoideae</taxon>
        <taxon>Oryzeae</taxon>
        <taxon>Oryzinae</taxon>
        <taxon>Oryza</taxon>
        <taxon>Oryza sativa</taxon>
    </lineage>
</organism>
<dbReference type="AlphaFoldDB" id="B8BL03"/>
<keyword evidence="3" id="KW-1185">Reference proteome</keyword>
<evidence type="ECO:0000313" key="2">
    <source>
        <dbReference type="EMBL" id="EEC68339.1"/>
    </source>
</evidence>
<dbReference type="HOGENOM" id="CLU_1974183_0_0_1"/>
<feature type="compositionally biased region" description="Polar residues" evidence="1">
    <location>
        <begin position="1"/>
        <end position="13"/>
    </location>
</feature>
<dbReference type="Proteomes" id="UP000007015">
    <property type="component" value="Chromosome 11"/>
</dbReference>
<gene>
    <name evidence="2" type="ORF">OsI_36453</name>
</gene>
<feature type="compositionally biased region" description="Low complexity" evidence="1">
    <location>
        <begin position="25"/>
        <end position="40"/>
    </location>
</feature>
<feature type="region of interest" description="Disordered" evidence="1">
    <location>
        <begin position="1"/>
        <end position="80"/>
    </location>
</feature>
<feature type="compositionally biased region" description="Low complexity" evidence="1">
    <location>
        <begin position="63"/>
        <end position="79"/>
    </location>
</feature>
<evidence type="ECO:0000256" key="1">
    <source>
        <dbReference type="SAM" id="MobiDB-lite"/>
    </source>
</evidence>
<proteinExistence type="predicted"/>
<accession>B8BL03</accession>
<dbReference type="EMBL" id="CM000136">
    <property type="protein sequence ID" value="EEC68339.1"/>
    <property type="molecule type" value="Genomic_DNA"/>
</dbReference>